<dbReference type="Proteomes" id="UP000215931">
    <property type="component" value="Unassembled WGS sequence"/>
</dbReference>
<gene>
    <name evidence="1" type="ORF">CIT31_27425</name>
</gene>
<accession>A0A271K924</accession>
<protein>
    <submittedName>
        <fullName evidence="1">Uncharacterized protein</fullName>
    </submittedName>
</protein>
<dbReference type="EMBL" id="NPKH01000035">
    <property type="protein sequence ID" value="PAP92268.1"/>
    <property type="molecule type" value="Genomic_DNA"/>
</dbReference>
<proteinExistence type="predicted"/>
<organism evidence="1 2">
    <name type="scientific">Mesorhizobium wenxiniae</name>
    <dbReference type="NCBI Taxonomy" id="2014805"/>
    <lineage>
        <taxon>Bacteria</taxon>
        <taxon>Pseudomonadati</taxon>
        <taxon>Pseudomonadota</taxon>
        <taxon>Alphaproteobacteria</taxon>
        <taxon>Hyphomicrobiales</taxon>
        <taxon>Phyllobacteriaceae</taxon>
        <taxon>Mesorhizobium</taxon>
    </lineage>
</organism>
<evidence type="ECO:0000313" key="1">
    <source>
        <dbReference type="EMBL" id="PAP92268.1"/>
    </source>
</evidence>
<keyword evidence="2" id="KW-1185">Reference proteome</keyword>
<sequence length="83" mass="9621">MSRAERPRARYSTARSSSASVRALRISERNGLSRLATYDTAFIITPQGREPVNLFAKLKDCWRIVTRYMRPHLRLGYLHRSPS</sequence>
<reference evidence="1 2" key="1">
    <citation type="submission" date="2017-08" db="EMBL/GenBank/DDBJ databases">
        <title>Mesorhizobium wenxinae sp. nov., a novel rhizobial species isolated from root nodules of chickpea (Cicer arietinum L.).</title>
        <authorList>
            <person name="Zhang J."/>
        </authorList>
    </citation>
    <scope>NUCLEOTIDE SEQUENCE [LARGE SCALE GENOMIC DNA]</scope>
    <source>
        <strain evidence="2">WYCCWR 10019</strain>
    </source>
</reference>
<dbReference type="AlphaFoldDB" id="A0A271K924"/>
<comment type="caution">
    <text evidence="1">The sequence shown here is derived from an EMBL/GenBank/DDBJ whole genome shotgun (WGS) entry which is preliminary data.</text>
</comment>
<evidence type="ECO:0000313" key="2">
    <source>
        <dbReference type="Proteomes" id="UP000215931"/>
    </source>
</evidence>
<name>A0A271K924_9HYPH</name>